<evidence type="ECO:0000256" key="6">
    <source>
        <dbReference type="ARBA" id="ARBA00023242"/>
    </source>
</evidence>
<comment type="caution">
    <text evidence="12">The sequence shown here is derived from an EMBL/GenBank/DDBJ whole genome shotgun (WGS) entry which is preliminary data.</text>
</comment>
<dbReference type="GO" id="GO:0005634">
    <property type="term" value="C:nucleus"/>
    <property type="evidence" value="ECO:0007669"/>
    <property type="project" value="UniProtKB-SubCell"/>
</dbReference>
<feature type="domain" description="E2F/DP family winged-helix DNA-binding" evidence="11">
    <location>
        <begin position="50"/>
        <end position="132"/>
    </location>
</feature>
<evidence type="ECO:0000256" key="8">
    <source>
        <dbReference type="RuleBase" id="RU003796"/>
    </source>
</evidence>
<dbReference type="SUPFAM" id="SSF46785">
    <property type="entry name" value="Winged helix' DNA-binding domain"/>
    <property type="match status" value="1"/>
</dbReference>
<evidence type="ECO:0000313" key="13">
    <source>
        <dbReference type="Proteomes" id="UP001291623"/>
    </source>
</evidence>
<dbReference type="SMART" id="SM01372">
    <property type="entry name" value="E2F_TDP"/>
    <property type="match status" value="1"/>
</dbReference>
<keyword evidence="5 8" id="KW-0804">Transcription</keyword>
<keyword evidence="4 8" id="KW-0238">DNA-binding</keyword>
<dbReference type="GO" id="GO:0005667">
    <property type="term" value="C:transcription regulator complex"/>
    <property type="evidence" value="ECO:0007669"/>
    <property type="project" value="InterPro"/>
</dbReference>
<dbReference type="Proteomes" id="UP001291623">
    <property type="component" value="Unassembled WGS sequence"/>
</dbReference>
<evidence type="ECO:0000256" key="1">
    <source>
        <dbReference type="ARBA" id="ARBA00004123"/>
    </source>
</evidence>
<sequence>MEGKTSEKTLKYSEGESSFRATTDYDDKTLHVNQSGQISGMEKLKKGSKIVGGGLRQYSIMVCKKVEDKGRITYSEVADEIIAEFMATESNSSVLLNESDEKNIRRRVYDSLNVLMALDIIERDRKEIRWKGLPNSDARDMEETKKRHVELMAKIGKKAAYLKDLEEQLASLQNLKLRNEQLLKSTSGPSQGFSLPFILVQTAPHAMVEVEISEDMQLVHFDFNSVPFSLHDDAYVLKLMRHYELLEGKNVSQTSSIHSSCS</sequence>
<comment type="similarity">
    <text evidence="2 8">Belongs to the E2F/DP family.</text>
</comment>
<evidence type="ECO:0000256" key="9">
    <source>
        <dbReference type="SAM" id="Coils"/>
    </source>
</evidence>
<dbReference type="AlphaFoldDB" id="A0AAE1R376"/>
<name>A0AAE1R376_9SOLA</name>
<reference evidence="12" key="1">
    <citation type="submission" date="2023-12" db="EMBL/GenBank/DDBJ databases">
        <title>Genome assembly of Anisodus tanguticus.</title>
        <authorList>
            <person name="Wang Y.-J."/>
        </authorList>
    </citation>
    <scope>NUCLEOTIDE SEQUENCE</scope>
    <source>
        <strain evidence="12">KB-2021</strain>
        <tissue evidence="12">Leaf</tissue>
    </source>
</reference>
<evidence type="ECO:0000256" key="7">
    <source>
        <dbReference type="ARBA" id="ARBA00023306"/>
    </source>
</evidence>
<dbReference type="FunFam" id="1.10.10.10:FF:000360">
    <property type="entry name" value="Transcription factor Dp-1, a"/>
    <property type="match status" value="1"/>
</dbReference>
<dbReference type="Pfam" id="PF02319">
    <property type="entry name" value="WHD_E2F_TDP"/>
    <property type="match status" value="1"/>
</dbReference>
<accession>A0AAE1R376</accession>
<proteinExistence type="inferred from homology"/>
<feature type="coiled-coil region" evidence="9">
    <location>
        <begin position="158"/>
        <end position="185"/>
    </location>
</feature>
<dbReference type="SMART" id="SM01138">
    <property type="entry name" value="DP"/>
    <property type="match status" value="1"/>
</dbReference>
<dbReference type="InterPro" id="IPR037241">
    <property type="entry name" value="E2F-DP_heterodim"/>
</dbReference>
<evidence type="ECO:0000259" key="10">
    <source>
        <dbReference type="SMART" id="SM01138"/>
    </source>
</evidence>
<dbReference type="SUPFAM" id="SSF144074">
    <property type="entry name" value="E2F-DP heterodimerization region"/>
    <property type="match status" value="1"/>
</dbReference>
<organism evidence="12 13">
    <name type="scientific">Anisodus tanguticus</name>
    <dbReference type="NCBI Taxonomy" id="243964"/>
    <lineage>
        <taxon>Eukaryota</taxon>
        <taxon>Viridiplantae</taxon>
        <taxon>Streptophyta</taxon>
        <taxon>Embryophyta</taxon>
        <taxon>Tracheophyta</taxon>
        <taxon>Spermatophyta</taxon>
        <taxon>Magnoliopsida</taxon>
        <taxon>eudicotyledons</taxon>
        <taxon>Gunneridae</taxon>
        <taxon>Pentapetalae</taxon>
        <taxon>asterids</taxon>
        <taxon>lamiids</taxon>
        <taxon>Solanales</taxon>
        <taxon>Solanaceae</taxon>
        <taxon>Solanoideae</taxon>
        <taxon>Hyoscyameae</taxon>
        <taxon>Anisodus</taxon>
    </lineage>
</organism>
<dbReference type="GO" id="GO:0000977">
    <property type="term" value="F:RNA polymerase II transcription regulatory region sequence-specific DNA binding"/>
    <property type="evidence" value="ECO:0007669"/>
    <property type="project" value="TreeGrafter"/>
</dbReference>
<dbReference type="InterPro" id="IPR036390">
    <property type="entry name" value="WH_DNA-bd_sf"/>
</dbReference>
<keyword evidence="13" id="KW-1185">Reference proteome</keyword>
<dbReference type="GO" id="GO:0051726">
    <property type="term" value="P:regulation of cell cycle"/>
    <property type="evidence" value="ECO:0007669"/>
    <property type="project" value="InterPro"/>
</dbReference>
<dbReference type="InterPro" id="IPR036388">
    <property type="entry name" value="WH-like_DNA-bd_sf"/>
</dbReference>
<keyword evidence="3 8" id="KW-0805">Transcription regulation</keyword>
<keyword evidence="6 8" id="KW-0539">Nucleus</keyword>
<dbReference type="PANTHER" id="PTHR12548">
    <property type="entry name" value="TRANSCRIPTION FACTOR DP"/>
    <property type="match status" value="1"/>
</dbReference>
<dbReference type="Pfam" id="PF08781">
    <property type="entry name" value="DP"/>
    <property type="match status" value="1"/>
</dbReference>
<comment type="subcellular location">
    <subcellularLocation>
        <location evidence="1 8">Nucleus</location>
    </subcellularLocation>
</comment>
<evidence type="ECO:0000256" key="3">
    <source>
        <dbReference type="ARBA" id="ARBA00023015"/>
    </source>
</evidence>
<dbReference type="InterPro" id="IPR038168">
    <property type="entry name" value="TF_DP_C_sf"/>
</dbReference>
<evidence type="ECO:0000313" key="12">
    <source>
        <dbReference type="EMBL" id="KAK4342902.1"/>
    </source>
</evidence>
<evidence type="ECO:0008006" key="14">
    <source>
        <dbReference type="Google" id="ProtNLM"/>
    </source>
</evidence>
<dbReference type="Gene3D" id="1.10.10.10">
    <property type="entry name" value="Winged helix-like DNA-binding domain superfamily/Winged helix DNA-binding domain"/>
    <property type="match status" value="1"/>
</dbReference>
<keyword evidence="9" id="KW-0175">Coiled coil</keyword>
<evidence type="ECO:0000256" key="2">
    <source>
        <dbReference type="ARBA" id="ARBA00010940"/>
    </source>
</evidence>
<evidence type="ECO:0000256" key="5">
    <source>
        <dbReference type="ARBA" id="ARBA00023163"/>
    </source>
</evidence>
<keyword evidence="7" id="KW-0131">Cell cycle</keyword>
<dbReference type="GO" id="GO:0000981">
    <property type="term" value="F:DNA-binding transcription factor activity, RNA polymerase II-specific"/>
    <property type="evidence" value="ECO:0007669"/>
    <property type="project" value="TreeGrafter"/>
</dbReference>
<dbReference type="InterPro" id="IPR003316">
    <property type="entry name" value="E2F_WHTH_DNA-bd_dom"/>
</dbReference>
<dbReference type="InterPro" id="IPR015648">
    <property type="entry name" value="Transcrpt_fac_DP"/>
</dbReference>
<dbReference type="EMBL" id="JAVYJV010000021">
    <property type="protein sequence ID" value="KAK4342902.1"/>
    <property type="molecule type" value="Genomic_DNA"/>
</dbReference>
<evidence type="ECO:0000259" key="11">
    <source>
        <dbReference type="SMART" id="SM01372"/>
    </source>
</evidence>
<dbReference type="PANTHER" id="PTHR12548:SF19">
    <property type="entry name" value="TRANSCRIPTION FACTOR-LIKE PROTEIN DPA"/>
    <property type="match status" value="1"/>
</dbReference>
<dbReference type="InterPro" id="IPR014889">
    <property type="entry name" value="Transc_factor_DP_C"/>
</dbReference>
<gene>
    <name evidence="12" type="ORF">RND71_038718</name>
</gene>
<dbReference type="Gene3D" id="1.20.140.80">
    <property type="entry name" value="Transcription factor DP"/>
    <property type="match status" value="1"/>
</dbReference>
<protein>
    <recommendedName>
        <fullName evidence="14">Transcription factor-like protein DPA</fullName>
    </recommendedName>
</protein>
<evidence type="ECO:0000256" key="4">
    <source>
        <dbReference type="ARBA" id="ARBA00023125"/>
    </source>
</evidence>
<feature type="domain" description="Transcription factor DP C-terminal" evidence="10">
    <location>
        <begin position="136"/>
        <end position="253"/>
    </location>
</feature>
<dbReference type="CDD" id="cd14458">
    <property type="entry name" value="DP_DD"/>
    <property type="match status" value="1"/>
</dbReference>
<dbReference type="PIRSF" id="PIRSF009404">
    <property type="entry name" value="Transcription_factor_DP"/>
    <property type="match status" value="1"/>
</dbReference>